<comment type="caution">
    <text evidence="2">The sequence shown here is derived from an EMBL/GenBank/DDBJ whole genome shotgun (WGS) entry which is preliminary data.</text>
</comment>
<accession>A0A2G5SRP4</accession>
<keyword evidence="3" id="KW-1185">Reference proteome</keyword>
<proteinExistence type="predicted"/>
<feature type="chain" id="PRO_5013855362" evidence="1">
    <location>
        <begin position="17"/>
        <end position="71"/>
    </location>
</feature>
<dbReference type="EMBL" id="PDUG01000006">
    <property type="protein sequence ID" value="PIC17658.1"/>
    <property type="molecule type" value="Genomic_DNA"/>
</dbReference>
<evidence type="ECO:0000313" key="2">
    <source>
        <dbReference type="EMBL" id="PIC17658.1"/>
    </source>
</evidence>
<protein>
    <submittedName>
        <fullName evidence="2">Uncharacterized protein</fullName>
    </submittedName>
</protein>
<feature type="signal peptide" evidence="1">
    <location>
        <begin position="1"/>
        <end position="16"/>
    </location>
</feature>
<organism evidence="2 3">
    <name type="scientific">Caenorhabditis nigoni</name>
    <dbReference type="NCBI Taxonomy" id="1611254"/>
    <lineage>
        <taxon>Eukaryota</taxon>
        <taxon>Metazoa</taxon>
        <taxon>Ecdysozoa</taxon>
        <taxon>Nematoda</taxon>
        <taxon>Chromadorea</taxon>
        <taxon>Rhabditida</taxon>
        <taxon>Rhabditina</taxon>
        <taxon>Rhabditomorpha</taxon>
        <taxon>Rhabditoidea</taxon>
        <taxon>Rhabditidae</taxon>
        <taxon>Peloderinae</taxon>
        <taxon>Caenorhabditis</taxon>
    </lineage>
</organism>
<name>A0A2G5SRP4_9PELO</name>
<reference evidence="3" key="1">
    <citation type="submission" date="2017-10" db="EMBL/GenBank/DDBJ databases">
        <title>Rapid genome shrinkage in a self-fertile nematode reveals novel sperm competition proteins.</title>
        <authorList>
            <person name="Yin D."/>
            <person name="Schwarz E.M."/>
            <person name="Thomas C.G."/>
            <person name="Felde R.L."/>
            <person name="Korf I.F."/>
            <person name="Cutter A.D."/>
            <person name="Schartner C.M."/>
            <person name="Ralston E.J."/>
            <person name="Meyer B.J."/>
            <person name="Haag E.S."/>
        </authorList>
    </citation>
    <scope>NUCLEOTIDE SEQUENCE [LARGE SCALE GENOMIC DNA]</scope>
    <source>
        <strain evidence="3">JU1422</strain>
    </source>
</reference>
<gene>
    <name evidence="2" type="primary">Cnig_chr_X.g23823</name>
    <name evidence="2" type="ORF">B9Z55_023823</name>
</gene>
<dbReference type="Proteomes" id="UP000230233">
    <property type="component" value="Chromosome X"/>
</dbReference>
<dbReference type="AlphaFoldDB" id="A0A2G5SRP4"/>
<evidence type="ECO:0000313" key="3">
    <source>
        <dbReference type="Proteomes" id="UP000230233"/>
    </source>
</evidence>
<sequence length="71" mass="8494">MFLLSFFLTLSWVADLIIIDEKWVSYSINMRKGQLIDKEYLALDVPEPKFCVKWGLLCIWWPFKGMESENF</sequence>
<evidence type="ECO:0000256" key="1">
    <source>
        <dbReference type="SAM" id="SignalP"/>
    </source>
</evidence>
<keyword evidence="1" id="KW-0732">Signal</keyword>